<proteinExistence type="predicted"/>
<gene>
    <name evidence="1" type="ORF">FC752_13470</name>
</gene>
<evidence type="ECO:0000313" key="2">
    <source>
        <dbReference type="Proteomes" id="UP000308539"/>
    </source>
</evidence>
<accession>A0ABY2TB36</accession>
<comment type="caution">
    <text evidence="1">The sequence shown here is derived from an EMBL/GenBank/DDBJ whole genome shotgun (WGS) entry which is preliminary data.</text>
</comment>
<dbReference type="EMBL" id="SZPV01000028">
    <property type="protein sequence ID" value="TKI61221.1"/>
    <property type="molecule type" value="Genomic_DNA"/>
</dbReference>
<protein>
    <submittedName>
        <fullName evidence="1">Uncharacterized protein</fullName>
    </submittedName>
</protein>
<keyword evidence="2" id="KW-1185">Reference proteome</keyword>
<name>A0ABY2TB36_9BACI</name>
<dbReference type="Proteomes" id="UP000308539">
    <property type="component" value="Unassembled WGS sequence"/>
</dbReference>
<sequence>MFLEHPHPGKGGRHRRTFTYGLNPKSRKEDFDLYMSLKPRDALAFDINDARRILKEDGLYNKENKAKLKEYIDYYEKYERKNVKIFEKQKE</sequence>
<evidence type="ECO:0000313" key="1">
    <source>
        <dbReference type="EMBL" id="TKI61221.1"/>
    </source>
</evidence>
<organism evidence="1 2">
    <name type="scientific">Lysinibacillus varians</name>
    <dbReference type="NCBI Taxonomy" id="1145276"/>
    <lineage>
        <taxon>Bacteria</taxon>
        <taxon>Bacillati</taxon>
        <taxon>Bacillota</taxon>
        <taxon>Bacilli</taxon>
        <taxon>Bacillales</taxon>
        <taxon>Bacillaceae</taxon>
        <taxon>Lysinibacillus</taxon>
    </lineage>
</organism>
<reference evidence="1 2" key="1">
    <citation type="submission" date="2019-04" db="EMBL/GenBank/DDBJ databases">
        <title>Lysinibacillus genome sequencing.</title>
        <authorList>
            <person name="Dunlap C."/>
        </authorList>
    </citation>
    <scope>NUCLEOTIDE SEQUENCE [LARGE SCALE GENOMIC DNA]</scope>
    <source>
        <strain evidence="1 2">NBRC 109424</strain>
    </source>
</reference>